<name>A0A8D5JR40_9BACT</name>
<evidence type="ECO:0000313" key="2">
    <source>
        <dbReference type="Proteomes" id="UP000826725"/>
    </source>
</evidence>
<dbReference type="KEGG" id="dbk:DGMP_13740"/>
<dbReference type="AlphaFoldDB" id="A0A8D5JR40"/>
<dbReference type="EMBL" id="AP024086">
    <property type="protein sequence ID" value="BCL60681.1"/>
    <property type="molecule type" value="Genomic_DNA"/>
</dbReference>
<proteinExistence type="predicted"/>
<gene>
    <name evidence="1" type="ORF">DGMP_13740</name>
</gene>
<dbReference type="RefSeq" id="WP_228856786.1">
    <property type="nucleotide sequence ID" value="NZ_AP024086.1"/>
</dbReference>
<keyword evidence="2" id="KW-1185">Reference proteome</keyword>
<accession>A0A8D5JR40</accession>
<organism evidence="1 2">
    <name type="scientific">Desulfomarina profundi</name>
    <dbReference type="NCBI Taxonomy" id="2772557"/>
    <lineage>
        <taxon>Bacteria</taxon>
        <taxon>Pseudomonadati</taxon>
        <taxon>Thermodesulfobacteriota</taxon>
        <taxon>Desulfobulbia</taxon>
        <taxon>Desulfobulbales</taxon>
        <taxon>Desulfobulbaceae</taxon>
        <taxon>Desulfomarina</taxon>
    </lineage>
</organism>
<evidence type="ECO:0000313" key="1">
    <source>
        <dbReference type="EMBL" id="BCL60681.1"/>
    </source>
</evidence>
<reference evidence="1" key="1">
    <citation type="submission" date="2020-09" db="EMBL/GenBank/DDBJ databases">
        <title>Desulfogranum mesoprofundum gen. nov., sp. nov., a novel mesophilic, sulfate-reducing chemolithoautotroph isolated from a deep-sea hydrothermal vent chimney in the Suiyo Seamount.</title>
        <authorList>
            <person name="Hashimoto Y."/>
            <person name="Nakagawa S."/>
        </authorList>
    </citation>
    <scope>NUCLEOTIDE SEQUENCE</scope>
    <source>
        <strain evidence="1">KT2</strain>
    </source>
</reference>
<sequence length="364" mass="43575">MNYFVIRLPLTYINAVEARHFFRISSEDSILIILYQNEQSVDIRQIKKILVEGEWKKIYWLPYNVDACLADSEKGLETNLFLKFWSRQKAIRSFIKDYKDTLKKQEKADRIFIGDATIASMRHIVNSLEPSETVVIDEGSKVYFNYTRYIDGMDENIKNRINKIYLKNCIAEKVFGYRMRELEEISFFSAWDLKPHRKVQVYKNNFTYLGRRLRDLQRTEEVYFLGAPLVDHKRFDTDVYYNYLLRIKNYFSDRPVLYIPHRDETEPHLNRVRQETGFEIARFDLPIEYKICVDGPVPHILAGFLSSALQTCDKIFNGYVEVISFYIENYHFQWQRHEYEEQYNYLKSRQTASFKVISPPEFTA</sequence>
<dbReference type="Proteomes" id="UP000826725">
    <property type="component" value="Chromosome"/>
</dbReference>
<protein>
    <submittedName>
        <fullName evidence="1">Uncharacterized protein</fullName>
    </submittedName>
</protein>